<evidence type="ECO:0000313" key="8">
    <source>
        <dbReference type="EMBL" id="OLQ93426.1"/>
    </source>
</evidence>
<keyword evidence="3 6" id="KW-0812">Transmembrane</keyword>
<comment type="caution">
    <text evidence="8">The sequence shown here is derived from an EMBL/GenBank/DDBJ whole genome shotgun (WGS) entry which is preliminary data.</text>
</comment>
<evidence type="ECO:0000256" key="4">
    <source>
        <dbReference type="ARBA" id="ARBA00022989"/>
    </source>
</evidence>
<feature type="transmembrane region" description="Helical" evidence="6">
    <location>
        <begin position="20"/>
        <end position="44"/>
    </location>
</feature>
<feature type="transmembrane region" description="Helical" evidence="6">
    <location>
        <begin position="78"/>
        <end position="100"/>
    </location>
</feature>
<dbReference type="AlphaFoldDB" id="A0A1Q9HRF3"/>
<dbReference type="RefSeq" id="WP_075706062.1">
    <property type="nucleotide sequence ID" value="NZ_MJMJ01000001.1"/>
</dbReference>
<evidence type="ECO:0000256" key="5">
    <source>
        <dbReference type="ARBA" id="ARBA00023136"/>
    </source>
</evidence>
<evidence type="ECO:0000256" key="6">
    <source>
        <dbReference type="SAM" id="Phobius"/>
    </source>
</evidence>
<feature type="transmembrane region" description="Helical" evidence="6">
    <location>
        <begin position="387"/>
        <end position="410"/>
    </location>
</feature>
<feature type="transmembrane region" description="Helical" evidence="6">
    <location>
        <begin position="345"/>
        <end position="367"/>
    </location>
</feature>
<evidence type="ECO:0000256" key="1">
    <source>
        <dbReference type="ARBA" id="ARBA00004651"/>
    </source>
</evidence>
<feature type="transmembrane region" description="Helical" evidence="6">
    <location>
        <begin position="161"/>
        <end position="186"/>
    </location>
</feature>
<feature type="domain" description="Na+/H+ antiporter NhaC-like C-terminal" evidence="7">
    <location>
        <begin position="165"/>
        <end position="490"/>
    </location>
</feature>
<proteinExistence type="predicted"/>
<evidence type="ECO:0000256" key="2">
    <source>
        <dbReference type="ARBA" id="ARBA00022475"/>
    </source>
</evidence>
<reference evidence="8 9" key="1">
    <citation type="submission" date="2016-09" db="EMBL/GenBank/DDBJ databases">
        <title>Genomic Taxonomy of the Vibrionaceae.</title>
        <authorList>
            <person name="Gonzalez-Castillo A."/>
            <person name="Gomez-Gil B."/>
            <person name="Enciso-Ibarra K."/>
        </authorList>
    </citation>
    <scope>NUCLEOTIDE SEQUENCE [LARGE SCALE GENOMIC DNA]</scope>
    <source>
        <strain evidence="8 9">CAIM 703</strain>
    </source>
</reference>
<keyword evidence="2" id="KW-1003">Cell membrane</keyword>
<dbReference type="GO" id="GO:0005886">
    <property type="term" value="C:plasma membrane"/>
    <property type="evidence" value="ECO:0007669"/>
    <property type="project" value="UniProtKB-SubCell"/>
</dbReference>
<dbReference type="EMBL" id="MJMJ01000001">
    <property type="protein sequence ID" value="OLQ93426.1"/>
    <property type="molecule type" value="Genomic_DNA"/>
</dbReference>
<dbReference type="OrthoDB" id="9762978at2"/>
<dbReference type="InterPro" id="IPR018461">
    <property type="entry name" value="Na/H_Antiport_NhaC-like_C"/>
</dbReference>
<evidence type="ECO:0000313" key="9">
    <source>
        <dbReference type="Proteomes" id="UP000186313"/>
    </source>
</evidence>
<organism evidence="8 9">
    <name type="scientific">Vibrio panuliri</name>
    <dbReference type="NCBI Taxonomy" id="1381081"/>
    <lineage>
        <taxon>Bacteria</taxon>
        <taxon>Pseudomonadati</taxon>
        <taxon>Pseudomonadota</taxon>
        <taxon>Gammaproteobacteria</taxon>
        <taxon>Vibrionales</taxon>
        <taxon>Vibrionaceae</taxon>
        <taxon>Vibrio</taxon>
    </lineage>
</organism>
<keyword evidence="4 6" id="KW-1133">Transmembrane helix</keyword>
<dbReference type="PANTHER" id="PTHR43478">
    <property type="entry name" value="NA+/H+ ANTIPORTER-RELATED"/>
    <property type="match status" value="1"/>
</dbReference>
<dbReference type="Proteomes" id="UP000186313">
    <property type="component" value="Unassembled WGS sequence"/>
</dbReference>
<feature type="transmembrane region" description="Helical" evidence="6">
    <location>
        <begin position="313"/>
        <end position="333"/>
    </location>
</feature>
<keyword evidence="5 6" id="KW-0472">Membrane</keyword>
<sequence>MNLINFSDSLMSVVPPLLAVILAVTTRRVLLSLGAGIVAGALMLNQFSPLETAHYLFNKVIHLVWADGTLNSENANMIIFMLLLGALISLMSVSGATQAFADWAAVRCKDRRSAKSLTGLMVFIFFIDDFFHSLSVGAICRPVTDRFQISRAKLAYLLDSTAAPVCVLMPISSWGAYIIALIGGIMAAHHVTDQSPISAFVEMIPMNLYAVFTLVMVVFVIAFQLDIGPMRKHEDWALEGKLWDESRGRPVGLDIETPENSNGGMIDMVLPILTLTLATVYFMIDSGSAVLTENGLPFSVIGSFENTNVGSSLVYGAICSLVVSIGLALRLKLSAKTWKEAAPQGISAMMPAIVILFFAWTIGAVVRDMKTGMYLASMANGNIPVEMLPAVVFVLSCAMAFATGTSWGTFGIMLPLAGDIAAASDIQMLLPMLSAVLAGAVFGDHSSPISSTSILSATGAGCHHMDHVLTQLPYATSVAFGALLGYVAIGYTHSAWIGVAVSGAWFLLFCLYAMRKNQVSMVLAKAQ</sequence>
<accession>A0A1Q9HRF3</accession>
<evidence type="ECO:0000256" key="3">
    <source>
        <dbReference type="ARBA" id="ARBA00022692"/>
    </source>
</evidence>
<comment type="subcellular location">
    <subcellularLocation>
        <location evidence="1">Cell membrane</location>
        <topology evidence="1">Multi-pass membrane protein</topology>
    </subcellularLocation>
</comment>
<dbReference type="Pfam" id="PF03553">
    <property type="entry name" value="Na_H_antiporter"/>
    <property type="match status" value="1"/>
</dbReference>
<name>A0A1Q9HRF3_9VIBR</name>
<feature type="transmembrane region" description="Helical" evidence="6">
    <location>
        <begin position="472"/>
        <end position="489"/>
    </location>
</feature>
<protein>
    <submittedName>
        <fullName evidence="8">Na+/H+ antiporter</fullName>
    </submittedName>
</protein>
<feature type="transmembrane region" description="Helical" evidence="6">
    <location>
        <begin position="265"/>
        <end position="284"/>
    </location>
</feature>
<gene>
    <name evidence="8" type="ORF">BIY22_02740</name>
</gene>
<dbReference type="PANTHER" id="PTHR43478:SF3">
    <property type="entry name" value="LYSINE TRANSPORTER LYSW"/>
    <property type="match status" value="1"/>
</dbReference>
<feature type="transmembrane region" description="Helical" evidence="6">
    <location>
        <begin position="206"/>
        <end position="225"/>
    </location>
</feature>
<feature type="transmembrane region" description="Helical" evidence="6">
    <location>
        <begin position="495"/>
        <end position="514"/>
    </location>
</feature>
<dbReference type="STRING" id="1381081.BIY22_02740"/>
<feature type="transmembrane region" description="Helical" evidence="6">
    <location>
        <begin position="120"/>
        <end position="140"/>
    </location>
</feature>
<evidence type="ECO:0000259" key="7">
    <source>
        <dbReference type="Pfam" id="PF03553"/>
    </source>
</evidence>